<feature type="non-terminal residue" evidence="1">
    <location>
        <position position="415"/>
    </location>
</feature>
<proteinExistence type="predicted"/>
<sequence length="415" mass="47354">LDYIRIRVAKNLCASLNAVKALNKPLISSFPPSVFLNPIRSLVSTIFLNKLIPDEIHEMVTGVINDTYSKYPKYGPLDEEGKANDEKRRKVAILGGRRRIKKNRKSVGGREVKKSDDDVELPEYLLDDLLLACSLNHPNPLSLSSFPSLDILRVYAPYPFILKYASSLKPHDWRTVPSVPPEYQWYCEKVGDSVTAGLFESVMVKGWRRKKIKLMMNKRNGAIPSSLTDLTKTHVCDRDKSLLICHNGSDIISRTALREHGKKLCKYFDELYEKKQFKEFISQFMEVAYGVATFFGEEAANFGLNWHDVNTIAKRLWTILHTNLCPEMRGNLNSHSYHFLAFQAPYLSAEKIRIPAIPSLDSDKTEAFPSFLSQVTVGEYEFLKRGGEFQTLLEKHKDPSFTVLSPIMERLQVIC</sequence>
<reference evidence="1" key="1">
    <citation type="submission" date="2022-03" db="EMBL/GenBank/DDBJ databases">
        <title>Draft genome sequence of Aduncisulcus paluster, a free-living microaerophilic Fornicata.</title>
        <authorList>
            <person name="Yuyama I."/>
            <person name="Kume K."/>
            <person name="Tamura T."/>
            <person name="Inagaki Y."/>
            <person name="Hashimoto T."/>
        </authorList>
    </citation>
    <scope>NUCLEOTIDE SEQUENCE</scope>
    <source>
        <strain evidence="1">NY0171</strain>
    </source>
</reference>
<evidence type="ECO:0000313" key="2">
    <source>
        <dbReference type="Proteomes" id="UP001057375"/>
    </source>
</evidence>
<evidence type="ECO:0000313" key="1">
    <source>
        <dbReference type="EMBL" id="GKT29159.1"/>
    </source>
</evidence>
<feature type="non-terminal residue" evidence="1">
    <location>
        <position position="1"/>
    </location>
</feature>
<dbReference type="EMBL" id="BQXS01000698">
    <property type="protein sequence ID" value="GKT29159.1"/>
    <property type="molecule type" value="Genomic_DNA"/>
</dbReference>
<dbReference type="Proteomes" id="UP001057375">
    <property type="component" value="Unassembled WGS sequence"/>
</dbReference>
<organism evidence="1 2">
    <name type="scientific">Aduncisulcus paluster</name>
    <dbReference type="NCBI Taxonomy" id="2918883"/>
    <lineage>
        <taxon>Eukaryota</taxon>
        <taxon>Metamonada</taxon>
        <taxon>Carpediemonas-like organisms</taxon>
        <taxon>Aduncisulcus</taxon>
    </lineage>
</organism>
<gene>
    <name evidence="1" type="ORF">ADUPG1_001073</name>
</gene>
<keyword evidence="2" id="KW-1185">Reference proteome</keyword>
<comment type="caution">
    <text evidence="1">The sequence shown here is derived from an EMBL/GenBank/DDBJ whole genome shotgun (WGS) entry which is preliminary data.</text>
</comment>
<protein>
    <submittedName>
        <fullName evidence="1">Uncharacterized protein</fullName>
    </submittedName>
</protein>
<name>A0ABQ5K9C1_9EUKA</name>
<accession>A0ABQ5K9C1</accession>